<feature type="domain" description="2EXR" evidence="2">
    <location>
        <begin position="139"/>
        <end position="206"/>
    </location>
</feature>
<name>A0A1L7WX03_9HELO</name>
<dbReference type="PANTHER" id="PTHR35910:SF6">
    <property type="entry name" value="2EXR DOMAIN-CONTAINING PROTEIN"/>
    <property type="match status" value="1"/>
</dbReference>
<sequence>MPPKKAARDSSKVNASMTRSENVPVPAGLSTDSITSDVPPTKPKKATPRATPSNSVKPAKITRANRTKRASTPDPSADNSLTMASSSPLSRPLALRLAPSTLARNTRSKAAIEAAGSPILAGVETWTKLSSAKILKGMFPQFAKLPIEIRLMIWHEACVPRIVGMKPANIPGIAHACKNSRDIAKYYFKIRDFKTGIFMDPKMDILHFDRTSFSPEIGYHVSAYHTLRCRKVSSNLLKRVERVAMSVDEVLNVWKIECFHCFLTTKMINYFPNIKELMIILRPGPLDSDYEDLNEVTKSDNPWIQTIIDDVNATFNHAQNPKKTLAANNANSIPNIHEKGPEKNIWKDVQLKFVRLEKWER</sequence>
<dbReference type="AlphaFoldDB" id="A0A1L7WX03"/>
<protein>
    <recommendedName>
        <fullName evidence="2">2EXR domain-containing protein</fullName>
    </recommendedName>
</protein>
<evidence type="ECO:0000313" key="3">
    <source>
        <dbReference type="EMBL" id="CZR57295.1"/>
    </source>
</evidence>
<feature type="compositionally biased region" description="Polar residues" evidence="1">
    <location>
        <begin position="12"/>
        <end position="21"/>
    </location>
</feature>
<proteinExistence type="predicted"/>
<reference evidence="3 4" key="1">
    <citation type="submission" date="2016-03" db="EMBL/GenBank/DDBJ databases">
        <authorList>
            <person name="Ploux O."/>
        </authorList>
    </citation>
    <scope>NUCLEOTIDE SEQUENCE [LARGE SCALE GENOMIC DNA]</scope>
    <source>
        <strain evidence="3 4">UAMH 11012</strain>
    </source>
</reference>
<evidence type="ECO:0000259" key="2">
    <source>
        <dbReference type="Pfam" id="PF20150"/>
    </source>
</evidence>
<feature type="compositionally biased region" description="Basic and acidic residues" evidence="1">
    <location>
        <begin position="1"/>
        <end position="11"/>
    </location>
</feature>
<feature type="compositionally biased region" description="Polar residues" evidence="1">
    <location>
        <begin position="73"/>
        <end position="83"/>
    </location>
</feature>
<dbReference type="Pfam" id="PF20150">
    <property type="entry name" value="2EXR"/>
    <property type="match status" value="1"/>
</dbReference>
<dbReference type="InterPro" id="IPR045518">
    <property type="entry name" value="2EXR"/>
</dbReference>
<dbReference type="OrthoDB" id="3513892at2759"/>
<feature type="region of interest" description="Disordered" evidence="1">
    <location>
        <begin position="1"/>
        <end position="87"/>
    </location>
</feature>
<evidence type="ECO:0000313" key="4">
    <source>
        <dbReference type="Proteomes" id="UP000184330"/>
    </source>
</evidence>
<keyword evidence="4" id="KW-1185">Reference proteome</keyword>
<dbReference type="Proteomes" id="UP000184330">
    <property type="component" value="Unassembled WGS sequence"/>
</dbReference>
<dbReference type="PANTHER" id="PTHR35910">
    <property type="entry name" value="2EXR DOMAIN-CONTAINING PROTEIN"/>
    <property type="match status" value="1"/>
</dbReference>
<evidence type="ECO:0000256" key="1">
    <source>
        <dbReference type="SAM" id="MobiDB-lite"/>
    </source>
</evidence>
<organism evidence="3 4">
    <name type="scientific">Phialocephala subalpina</name>
    <dbReference type="NCBI Taxonomy" id="576137"/>
    <lineage>
        <taxon>Eukaryota</taxon>
        <taxon>Fungi</taxon>
        <taxon>Dikarya</taxon>
        <taxon>Ascomycota</taxon>
        <taxon>Pezizomycotina</taxon>
        <taxon>Leotiomycetes</taxon>
        <taxon>Helotiales</taxon>
        <taxon>Mollisiaceae</taxon>
        <taxon>Phialocephala</taxon>
        <taxon>Phialocephala fortinii species complex</taxon>
    </lineage>
</organism>
<accession>A0A1L7WX03</accession>
<gene>
    <name evidence="3" type="ORF">PAC_07184</name>
</gene>
<dbReference type="EMBL" id="FJOG01000009">
    <property type="protein sequence ID" value="CZR57295.1"/>
    <property type="molecule type" value="Genomic_DNA"/>
</dbReference>